<feature type="transmembrane region" description="Helical" evidence="1">
    <location>
        <begin position="97"/>
        <end position="117"/>
    </location>
</feature>
<proteinExistence type="predicted"/>
<reference evidence="2 3" key="1">
    <citation type="journal article" date="2004" name="Nature">
        <title>Genome sequence of the ultrasmall unicellular red alga Cyanidioschyzon merolae 10D.</title>
        <authorList>
            <person name="Matsuzaki M."/>
            <person name="Misumi O."/>
            <person name="Shin-i T."/>
            <person name="Maruyama S."/>
            <person name="Takahara M."/>
            <person name="Miyagishima S."/>
            <person name="Mori T."/>
            <person name="Nishida K."/>
            <person name="Yagisawa F."/>
            <person name="Nishida K."/>
            <person name="Yoshida Y."/>
            <person name="Nishimura Y."/>
            <person name="Nakao S."/>
            <person name="Kobayashi T."/>
            <person name="Momoyama Y."/>
            <person name="Higashiyama T."/>
            <person name="Minoda A."/>
            <person name="Sano M."/>
            <person name="Nomoto H."/>
            <person name="Oishi K."/>
            <person name="Hayashi H."/>
            <person name="Ohta F."/>
            <person name="Nishizaka S."/>
            <person name="Haga S."/>
            <person name="Miura S."/>
            <person name="Morishita T."/>
            <person name="Kabeya Y."/>
            <person name="Terasawa K."/>
            <person name="Suzuki Y."/>
            <person name="Ishii Y."/>
            <person name="Asakawa S."/>
            <person name="Takano H."/>
            <person name="Ohta N."/>
            <person name="Kuroiwa H."/>
            <person name="Tanaka K."/>
            <person name="Shimizu N."/>
            <person name="Sugano S."/>
            <person name="Sato N."/>
            <person name="Nozaki H."/>
            <person name="Ogasawara N."/>
            <person name="Kohara Y."/>
            <person name="Kuroiwa T."/>
        </authorList>
    </citation>
    <scope>NUCLEOTIDE SEQUENCE [LARGE SCALE GENOMIC DNA]</scope>
    <source>
        <strain evidence="2 3">10D</strain>
    </source>
</reference>
<dbReference type="HOGENOM" id="CLU_518148_0_0_1"/>
<dbReference type="AlphaFoldDB" id="M1VCY1"/>
<keyword evidence="1" id="KW-0472">Membrane</keyword>
<evidence type="ECO:0000313" key="3">
    <source>
        <dbReference type="Proteomes" id="UP000007014"/>
    </source>
</evidence>
<feature type="transmembrane region" description="Helical" evidence="1">
    <location>
        <begin position="58"/>
        <end position="77"/>
    </location>
</feature>
<feature type="transmembrane region" description="Helical" evidence="1">
    <location>
        <begin position="129"/>
        <end position="147"/>
    </location>
</feature>
<sequence>MHIDQTGSAYCAAVAALRRERFRNLGAAVSLVHAAGALLVEACVLLPRRTAGTAAATFIRLLFVACSVPFFLVGSLIGSDWYATARRPARRRVALSLLVAAGALHQVAILGSLQPLLPCSARSKRLIPLSDGLILGALCGWWFWLVFDRAERFAFELPLLATKRMTRLLSALRSLRHPRSPILGRSYMPRIVAGFGLFVIALRVHRRASLWANLFFLSTLMLSACLMVLLWSALLQLVQVWMTSPVTLGGNSSLGSHHRGKRASVTVARFEHALRNRVAATLSLSPQRQSTPKRTAIASGAGEELLCLVLEHSVHFGHVDMFLYALYDLERVALFVPERRRRLFADPHGRVLLALLDICLAILEPGALVERYTAPKDQKQQRLSRTRHVYRLSNAGLLHAYRMTATSLGALILHSSHEDPFGLVQRRTGLTQQRLEQLAAALTAIRSRCGTLRPRPGLEQAAFNALCDTLQRCRAWAAVEAAPTCTGTLTHSSTMPRVWREWPTSIEEAARHLEQVRAFLTHHTLK</sequence>
<evidence type="ECO:0000313" key="2">
    <source>
        <dbReference type="EMBL" id="BAM83429.1"/>
    </source>
</evidence>
<name>M1VCY1_CYAM1</name>
<dbReference type="GeneID" id="16998183"/>
<dbReference type="KEGG" id="cme:CYME_CMT502C"/>
<feature type="transmembrane region" description="Helical" evidence="1">
    <location>
        <begin position="25"/>
        <end position="46"/>
    </location>
</feature>
<keyword evidence="3" id="KW-1185">Reference proteome</keyword>
<reference evidence="2 3" key="2">
    <citation type="journal article" date="2007" name="BMC Biol.">
        <title>A 100%-complete sequence reveals unusually simple genomic features in the hot-spring red alga Cyanidioschyzon merolae.</title>
        <authorList>
            <person name="Nozaki H."/>
            <person name="Takano H."/>
            <person name="Misumi O."/>
            <person name="Terasawa K."/>
            <person name="Matsuzaki M."/>
            <person name="Maruyama S."/>
            <person name="Nishida K."/>
            <person name="Yagisawa F."/>
            <person name="Yoshida Y."/>
            <person name="Fujiwara T."/>
            <person name="Takio S."/>
            <person name="Tamura K."/>
            <person name="Chung S.J."/>
            <person name="Nakamura S."/>
            <person name="Kuroiwa H."/>
            <person name="Tanaka K."/>
            <person name="Sato N."/>
            <person name="Kuroiwa T."/>
        </authorList>
    </citation>
    <scope>NUCLEOTIDE SEQUENCE [LARGE SCALE GENOMIC DNA]</scope>
    <source>
        <strain evidence="2 3">10D</strain>
    </source>
</reference>
<dbReference type="Gramene" id="CMT502CT">
    <property type="protein sequence ID" value="CMT502CT"/>
    <property type="gene ID" value="CMT502C"/>
</dbReference>
<feature type="transmembrane region" description="Helical" evidence="1">
    <location>
        <begin position="211"/>
        <end position="234"/>
    </location>
</feature>
<organism evidence="2 3">
    <name type="scientific">Cyanidioschyzon merolae (strain NIES-3377 / 10D)</name>
    <name type="common">Unicellular red alga</name>
    <dbReference type="NCBI Taxonomy" id="280699"/>
    <lineage>
        <taxon>Eukaryota</taxon>
        <taxon>Rhodophyta</taxon>
        <taxon>Bangiophyceae</taxon>
        <taxon>Cyanidiales</taxon>
        <taxon>Cyanidiaceae</taxon>
        <taxon>Cyanidioschyzon</taxon>
    </lineage>
</organism>
<keyword evidence="1" id="KW-1133">Transmembrane helix</keyword>
<accession>M1VCY1</accession>
<keyword evidence="1" id="KW-0812">Transmembrane</keyword>
<dbReference type="OrthoDB" id="10650359at2759"/>
<protein>
    <submittedName>
        <fullName evidence="2">Uncharacterized protein</fullName>
    </submittedName>
</protein>
<gene>
    <name evidence="2" type="ORF">CYME_CMT502C</name>
</gene>
<dbReference type="RefSeq" id="XP_005539465.1">
    <property type="nucleotide sequence ID" value="XM_005539408.1"/>
</dbReference>
<dbReference type="EMBL" id="AP006502">
    <property type="protein sequence ID" value="BAM83429.1"/>
    <property type="molecule type" value="Genomic_DNA"/>
</dbReference>
<dbReference type="Proteomes" id="UP000007014">
    <property type="component" value="Chromosome 20"/>
</dbReference>
<evidence type="ECO:0000256" key="1">
    <source>
        <dbReference type="SAM" id="Phobius"/>
    </source>
</evidence>